<dbReference type="InterPro" id="IPR003488">
    <property type="entry name" value="DprA"/>
</dbReference>
<dbReference type="RefSeq" id="WP_036444919.1">
    <property type="nucleotide sequence ID" value="NZ_CP008748.1"/>
</dbReference>
<protein>
    <submittedName>
        <fullName evidence="4">DNA-processing protein DprA</fullName>
    </submittedName>
</protein>
<dbReference type="EMBL" id="CP101127">
    <property type="protein sequence ID" value="UTO25680.1"/>
    <property type="molecule type" value="Genomic_DNA"/>
</dbReference>
<reference evidence="4" key="2">
    <citation type="submission" date="2022-07" db="EMBL/GenBank/DDBJ databases">
        <title>Complete genome of Mycoplasma hyosynoviae B1.</title>
        <authorList>
            <person name="Spergser J."/>
        </authorList>
    </citation>
    <scope>NUCLEOTIDE SEQUENCE</scope>
    <source>
        <strain evidence="4">B1</strain>
    </source>
</reference>
<dbReference type="PANTHER" id="PTHR43022">
    <property type="entry name" value="PROTEIN SMF"/>
    <property type="match status" value="1"/>
</dbReference>
<dbReference type="STRING" id="29559.NPL3_01020"/>
<dbReference type="AlphaFoldDB" id="A0A063YHK1"/>
<accession>A0A063YHK1</accession>
<dbReference type="KEGG" id="mhyv:MHSN_02080"/>
<dbReference type="Pfam" id="PF02481">
    <property type="entry name" value="DNA_processg_A"/>
    <property type="match status" value="1"/>
</dbReference>
<dbReference type="SUPFAM" id="SSF102405">
    <property type="entry name" value="MCP/YpsA-like"/>
    <property type="match status" value="1"/>
</dbReference>
<evidence type="ECO:0000256" key="1">
    <source>
        <dbReference type="ARBA" id="ARBA00006525"/>
    </source>
</evidence>
<comment type="similarity">
    <text evidence="1">Belongs to the DprA/Smf family.</text>
</comment>
<sequence length="253" mass="29349">MENYLLYFSKKYNGNWDAIYNALKKYEKVDKVELQKIKNNINSLNPGYITILNDDYPKLFGTVPKPPFVIYYKGNIKLLSLVKKIHMTGNYENEYVGKYIETIKNLPDDCAIVNGDWKGIDKKIIEEAIRYNKKLIVIWPCGLGKNYSDIIQKAEFSDNILVLSEYPDDYHMSKRTLYERNRIISAISNSMIIVSSKDKKLYPIIDQFLNLGKEIFCFSPDAEDTQNENINLINNGAILITNLDKPINDNFLM</sequence>
<dbReference type="EMBL" id="CP008748">
    <property type="protein sequence ID" value="ASI53966.1"/>
    <property type="molecule type" value="Genomic_DNA"/>
</dbReference>
<dbReference type="InterPro" id="IPR057666">
    <property type="entry name" value="DrpA_SLOG"/>
</dbReference>
<feature type="domain" description="Smf/DprA SLOG" evidence="2">
    <location>
        <begin position="48"/>
        <end position="247"/>
    </location>
</feature>
<dbReference type="Gene3D" id="3.40.50.450">
    <property type="match status" value="1"/>
</dbReference>
<dbReference type="GO" id="GO:0009294">
    <property type="term" value="P:DNA-mediated transformation"/>
    <property type="evidence" value="ECO:0007669"/>
    <property type="project" value="InterPro"/>
</dbReference>
<name>A0A063YHK1_9BACT</name>
<evidence type="ECO:0000313" key="6">
    <source>
        <dbReference type="Proteomes" id="UP001059349"/>
    </source>
</evidence>
<evidence type="ECO:0000313" key="5">
    <source>
        <dbReference type="Proteomes" id="UP000264882"/>
    </source>
</evidence>
<reference evidence="3 5" key="1">
    <citation type="submission" date="2014-06" db="EMBL/GenBank/DDBJ databases">
        <title>The Whole Genome Sequence of Mycoplasma hyosynoviae strain ATCC 27095.</title>
        <authorList>
            <person name="Calcutt M.J."/>
            <person name="Foecking M.F."/>
        </authorList>
    </citation>
    <scope>NUCLEOTIDE SEQUENCE [LARGE SCALE GENOMIC DNA]</scope>
    <source>
        <strain evidence="3 5">M60</strain>
    </source>
</reference>
<dbReference type="PANTHER" id="PTHR43022:SF1">
    <property type="entry name" value="PROTEIN SMF"/>
    <property type="match status" value="1"/>
</dbReference>
<keyword evidence="5" id="KW-1185">Reference proteome</keyword>
<evidence type="ECO:0000313" key="4">
    <source>
        <dbReference type="EMBL" id="UTO25680.1"/>
    </source>
</evidence>
<proteinExistence type="inferred from homology"/>
<dbReference type="Proteomes" id="UP001059349">
    <property type="component" value="Chromosome"/>
</dbReference>
<dbReference type="Proteomes" id="UP000264882">
    <property type="component" value="Chromosome"/>
</dbReference>
<evidence type="ECO:0000259" key="2">
    <source>
        <dbReference type="Pfam" id="PF02481"/>
    </source>
</evidence>
<organism evidence="4 6">
    <name type="scientific">Metamycoplasma hyosynoviae</name>
    <dbReference type="NCBI Taxonomy" id="29559"/>
    <lineage>
        <taxon>Bacteria</taxon>
        <taxon>Bacillati</taxon>
        <taxon>Mycoplasmatota</taxon>
        <taxon>Mycoplasmoidales</taxon>
        <taxon>Metamycoplasmataceae</taxon>
        <taxon>Metamycoplasma</taxon>
    </lineage>
</organism>
<gene>
    <name evidence="3" type="ORF">MHSN_02080</name>
    <name evidence="4" type="ORF">NMG93_02235</name>
</gene>
<dbReference type="GeneID" id="75105294"/>
<evidence type="ECO:0000313" key="3">
    <source>
        <dbReference type="EMBL" id="ASI53966.1"/>
    </source>
</evidence>